<protein>
    <submittedName>
        <fullName evidence="3">Alpha/beta fold hydrolase</fullName>
    </submittedName>
</protein>
<feature type="domain" description="AB hydrolase-1" evidence="2">
    <location>
        <begin position="173"/>
        <end position="363"/>
    </location>
</feature>
<keyword evidence="1" id="KW-0472">Membrane</keyword>
<accession>A0A6N9H7D4</accession>
<gene>
    <name evidence="3" type="ORF">GSY69_08155</name>
</gene>
<dbReference type="InterPro" id="IPR029058">
    <property type="entry name" value="AB_hydrolase_fold"/>
</dbReference>
<keyword evidence="1" id="KW-1133">Transmembrane helix</keyword>
<keyword evidence="4" id="KW-1185">Reference proteome</keyword>
<dbReference type="RefSeq" id="WP_160953368.1">
    <property type="nucleotide sequence ID" value="NZ_WWEQ01000030.1"/>
</dbReference>
<evidence type="ECO:0000256" key="1">
    <source>
        <dbReference type="SAM" id="Phobius"/>
    </source>
</evidence>
<dbReference type="AlphaFoldDB" id="A0A6N9H7D4"/>
<keyword evidence="1" id="KW-0812">Transmembrane</keyword>
<evidence type="ECO:0000313" key="4">
    <source>
        <dbReference type="Proteomes" id="UP000469215"/>
    </source>
</evidence>
<name>A0A6N9H7D4_9MICO</name>
<feature type="transmembrane region" description="Helical" evidence="1">
    <location>
        <begin position="12"/>
        <end position="41"/>
    </location>
</feature>
<dbReference type="Proteomes" id="UP000469215">
    <property type="component" value="Unassembled WGS sequence"/>
</dbReference>
<evidence type="ECO:0000259" key="2">
    <source>
        <dbReference type="Pfam" id="PF12697"/>
    </source>
</evidence>
<proteinExistence type="predicted"/>
<reference evidence="3 4" key="1">
    <citation type="submission" date="2020-01" db="EMBL/GenBank/DDBJ databases">
        <authorList>
            <person name="Deng T."/>
        </authorList>
    </citation>
    <scope>NUCLEOTIDE SEQUENCE [LARGE SCALE GENOMIC DNA]</scope>
    <source>
        <strain evidence="3 4">5221</strain>
    </source>
</reference>
<dbReference type="PANTHER" id="PTHR12277:SF79">
    <property type="entry name" value="XAA-PRO DIPEPTIDYL-PEPTIDASE-RELATED"/>
    <property type="match status" value="1"/>
</dbReference>
<dbReference type="PANTHER" id="PTHR12277">
    <property type="entry name" value="ALPHA/BETA HYDROLASE DOMAIN-CONTAINING PROTEIN"/>
    <property type="match status" value="1"/>
</dbReference>
<dbReference type="GO" id="GO:0016787">
    <property type="term" value="F:hydrolase activity"/>
    <property type="evidence" value="ECO:0007669"/>
    <property type="project" value="UniProtKB-KW"/>
</dbReference>
<evidence type="ECO:0000313" key="3">
    <source>
        <dbReference type="EMBL" id="MYM19940.1"/>
    </source>
</evidence>
<dbReference type="Pfam" id="PF12697">
    <property type="entry name" value="Abhydrolase_6"/>
    <property type="match status" value="1"/>
</dbReference>
<dbReference type="SUPFAM" id="SSF53474">
    <property type="entry name" value="alpha/beta-Hydrolases"/>
    <property type="match status" value="1"/>
</dbReference>
<sequence length="412" mass="44626">MAKGSGGSRRGLRWALAGIGIGAGLGALVSAASSGLAVYFARRIVIPGNAQDDVEILHVDGFDEDLRIHLAATPDTLVNGTYGLYFAGGTGHATIGDIIEYDPASNTVSREVLAVNAGDLRAARRGRWTGTAYPHPDATGLPHREIELTSDAGRLPAWVLPTTSATPRSTWAILIHGRGGSRAEGLRSAPVLDALEMPALAISYRNDAEVRAAKGARYGLGDTEWLDVDAAIDYALAHGARDVVVFGWSMGGAIAFQAASRGRNRAAISALVLDGPVVDWYDVLDHQAKQNFLPTPIARLTLDMITRPWARPVTGLETPLDLDRMDWVQRAAELDKPVLLIHSEDDEFVPTRAAHALAKVRSDLVRMPAYRKARHTKEWNVDRRQWNDDVAQFLDANVPDRRADVFRTAGLD</sequence>
<dbReference type="Gene3D" id="3.40.50.1820">
    <property type="entry name" value="alpha/beta hydrolase"/>
    <property type="match status" value="1"/>
</dbReference>
<organism evidence="3 4">
    <name type="scientific">Brevibacterium rongguiense</name>
    <dbReference type="NCBI Taxonomy" id="2695267"/>
    <lineage>
        <taxon>Bacteria</taxon>
        <taxon>Bacillati</taxon>
        <taxon>Actinomycetota</taxon>
        <taxon>Actinomycetes</taxon>
        <taxon>Micrococcales</taxon>
        <taxon>Brevibacteriaceae</taxon>
        <taxon>Brevibacterium</taxon>
    </lineage>
</organism>
<comment type="caution">
    <text evidence="3">The sequence shown here is derived from an EMBL/GenBank/DDBJ whole genome shotgun (WGS) entry which is preliminary data.</text>
</comment>
<dbReference type="InterPro" id="IPR000073">
    <property type="entry name" value="AB_hydrolase_1"/>
</dbReference>
<keyword evidence="3" id="KW-0378">Hydrolase</keyword>
<dbReference type="EMBL" id="WWEQ01000030">
    <property type="protein sequence ID" value="MYM19940.1"/>
    <property type="molecule type" value="Genomic_DNA"/>
</dbReference>